<evidence type="ECO:0000256" key="8">
    <source>
        <dbReference type="SAM" id="Phobius"/>
    </source>
</evidence>
<dbReference type="Proteomes" id="UP000818266">
    <property type="component" value="Unassembled WGS sequence"/>
</dbReference>
<evidence type="ECO:0000256" key="3">
    <source>
        <dbReference type="ARBA" id="ARBA00022475"/>
    </source>
</evidence>
<dbReference type="EMBL" id="VIKT02000007">
    <property type="protein sequence ID" value="NHF62724.1"/>
    <property type="molecule type" value="Genomic_DNA"/>
</dbReference>
<reference evidence="9 10" key="1">
    <citation type="submission" date="2019-06" db="EMBL/GenBank/DDBJ databases">
        <authorList>
            <person name="De-Chao Zhang Q."/>
        </authorList>
    </citation>
    <scope>NUCLEOTIDE SEQUENCE [LARGE SCALE GENOMIC DNA]</scope>
    <source>
        <strain evidence="9 10">KN1116</strain>
    </source>
</reference>
<gene>
    <name evidence="9" type="ORF">FK219_005660</name>
</gene>
<comment type="caution">
    <text evidence="9">The sequence shown here is derived from an EMBL/GenBank/DDBJ whole genome shotgun (WGS) entry which is preliminary data.</text>
</comment>
<dbReference type="AlphaFoldDB" id="A0A9E5JN63"/>
<dbReference type="PANTHER" id="PTHR30561">
    <property type="entry name" value="SMR FAMILY PROTON-DEPENDENT DRUG EFFLUX TRANSPORTER SUGE"/>
    <property type="match status" value="1"/>
</dbReference>
<evidence type="ECO:0000256" key="2">
    <source>
        <dbReference type="ARBA" id="ARBA00022448"/>
    </source>
</evidence>
<dbReference type="InterPro" id="IPR000390">
    <property type="entry name" value="Small_drug/metabolite_transptr"/>
</dbReference>
<dbReference type="Pfam" id="PF00893">
    <property type="entry name" value="Multi_Drug_Res"/>
    <property type="match status" value="1"/>
</dbReference>
<keyword evidence="2" id="KW-0813">Transport</keyword>
<dbReference type="InterPro" id="IPR037185">
    <property type="entry name" value="EmrE-like"/>
</dbReference>
<name>A0A9E5JN63_9MICO</name>
<comment type="similarity">
    <text evidence="7">Belongs to the drug/metabolite transporter (DMT) superfamily. Small multidrug resistance (SMR) (TC 2.A.7.1) family.</text>
</comment>
<comment type="subcellular location">
    <subcellularLocation>
        <location evidence="1 7">Cell membrane</location>
        <topology evidence="1 7">Multi-pass membrane protein</topology>
    </subcellularLocation>
</comment>
<protein>
    <submittedName>
        <fullName evidence="9">Multidrug efflux SMR transporter</fullName>
    </submittedName>
</protein>
<keyword evidence="4 7" id="KW-0812">Transmembrane</keyword>
<evidence type="ECO:0000256" key="5">
    <source>
        <dbReference type="ARBA" id="ARBA00022989"/>
    </source>
</evidence>
<dbReference type="Gene3D" id="1.10.3730.20">
    <property type="match status" value="1"/>
</dbReference>
<feature type="transmembrane region" description="Helical" evidence="8">
    <location>
        <begin position="33"/>
        <end position="50"/>
    </location>
</feature>
<accession>A0A9E5JN63</accession>
<reference evidence="9 10" key="2">
    <citation type="submission" date="2020-03" db="EMBL/GenBank/DDBJ databases">
        <title>Chryseoglobus sp. isolated from a deep-sea seamount.</title>
        <authorList>
            <person name="Zhang D.-C."/>
        </authorList>
    </citation>
    <scope>NUCLEOTIDE SEQUENCE [LARGE SCALE GENOMIC DNA]</scope>
    <source>
        <strain evidence="9 10">KN1116</strain>
    </source>
</reference>
<dbReference type="GO" id="GO:0005886">
    <property type="term" value="C:plasma membrane"/>
    <property type="evidence" value="ECO:0007669"/>
    <property type="project" value="UniProtKB-SubCell"/>
</dbReference>
<sequence>MSWIILVASGMLEAVWATALGESKGFTRVGPTIVFGVALALSMVGLAYAMREIPTGTAYAVWVGIGAGLTIIWAMLTGAETASVIKIVLVLGIVACVVGLKLVSDAGA</sequence>
<evidence type="ECO:0000313" key="9">
    <source>
        <dbReference type="EMBL" id="NHF62724.1"/>
    </source>
</evidence>
<evidence type="ECO:0000256" key="6">
    <source>
        <dbReference type="ARBA" id="ARBA00023136"/>
    </source>
</evidence>
<evidence type="ECO:0000313" key="10">
    <source>
        <dbReference type="Proteomes" id="UP000818266"/>
    </source>
</evidence>
<feature type="transmembrane region" description="Helical" evidence="8">
    <location>
        <begin position="82"/>
        <end position="103"/>
    </location>
</feature>
<keyword evidence="3" id="KW-1003">Cell membrane</keyword>
<dbReference type="SUPFAM" id="SSF103481">
    <property type="entry name" value="Multidrug resistance efflux transporter EmrE"/>
    <property type="match status" value="1"/>
</dbReference>
<organism evidence="9 10">
    <name type="scientific">Microcella pacifica</name>
    <dbReference type="NCBI Taxonomy" id="2591847"/>
    <lineage>
        <taxon>Bacteria</taxon>
        <taxon>Bacillati</taxon>
        <taxon>Actinomycetota</taxon>
        <taxon>Actinomycetes</taxon>
        <taxon>Micrococcales</taxon>
        <taxon>Microbacteriaceae</taxon>
        <taxon>Microcella</taxon>
    </lineage>
</organism>
<dbReference type="InterPro" id="IPR045324">
    <property type="entry name" value="Small_multidrug_res"/>
</dbReference>
<dbReference type="GO" id="GO:0022857">
    <property type="term" value="F:transmembrane transporter activity"/>
    <property type="evidence" value="ECO:0007669"/>
    <property type="project" value="InterPro"/>
</dbReference>
<keyword evidence="5 8" id="KW-1133">Transmembrane helix</keyword>
<evidence type="ECO:0000256" key="1">
    <source>
        <dbReference type="ARBA" id="ARBA00004651"/>
    </source>
</evidence>
<dbReference type="RefSeq" id="WP_165638061.1">
    <property type="nucleotide sequence ID" value="NZ_JAVJPO010000024.1"/>
</dbReference>
<keyword evidence="10" id="KW-1185">Reference proteome</keyword>
<evidence type="ECO:0000256" key="7">
    <source>
        <dbReference type="RuleBase" id="RU003942"/>
    </source>
</evidence>
<keyword evidence="6 8" id="KW-0472">Membrane</keyword>
<dbReference type="PANTHER" id="PTHR30561:SF0">
    <property type="entry name" value="GUANIDINIUM EXPORTER"/>
    <property type="match status" value="1"/>
</dbReference>
<proteinExistence type="inferred from homology"/>
<evidence type="ECO:0000256" key="4">
    <source>
        <dbReference type="ARBA" id="ARBA00022692"/>
    </source>
</evidence>
<feature type="transmembrane region" description="Helical" evidence="8">
    <location>
        <begin position="57"/>
        <end position="76"/>
    </location>
</feature>